<evidence type="ECO:0000259" key="2">
    <source>
        <dbReference type="Pfam" id="PF07662"/>
    </source>
</evidence>
<dbReference type="Proteomes" id="UP001335737">
    <property type="component" value="Unassembled WGS sequence"/>
</dbReference>
<keyword evidence="4" id="KW-1185">Reference proteome</keyword>
<feature type="transmembrane region" description="Helical" evidence="1">
    <location>
        <begin position="6"/>
        <end position="26"/>
    </location>
</feature>
<keyword evidence="1" id="KW-0812">Transmembrane</keyword>
<comment type="caution">
    <text evidence="3">The sequence shown here is derived from an EMBL/GenBank/DDBJ whole genome shotgun (WGS) entry which is preliminary data.</text>
</comment>
<dbReference type="EMBL" id="JARZFX010000008">
    <property type="protein sequence ID" value="MEC5424716.1"/>
    <property type="molecule type" value="Genomic_DNA"/>
</dbReference>
<dbReference type="RefSeq" id="WP_327608283.1">
    <property type="nucleotide sequence ID" value="NZ_JARZFX010000008.1"/>
</dbReference>
<proteinExistence type="predicted"/>
<evidence type="ECO:0000256" key="1">
    <source>
        <dbReference type="SAM" id="Phobius"/>
    </source>
</evidence>
<keyword evidence="1" id="KW-0472">Membrane</keyword>
<feature type="domain" description="Concentrative nucleoside transporter C-terminal" evidence="2">
    <location>
        <begin position="2"/>
        <end position="55"/>
    </location>
</feature>
<evidence type="ECO:0000313" key="3">
    <source>
        <dbReference type="EMBL" id="MEC5424716.1"/>
    </source>
</evidence>
<keyword evidence="1" id="KW-1133">Transmembrane helix</keyword>
<name>A0ABU6KHC9_9BACI</name>
<gene>
    <name evidence="3" type="ORF">QGM71_14605</name>
</gene>
<reference evidence="3 4" key="1">
    <citation type="journal article" date="2024" name="Int. J. Syst. Evol. Microbiol.">
        <title>Virgibacillus tibetensis sp. nov., isolated from salt lake on the Tibetan Plateau of China.</title>
        <authorList>
            <person name="Phurbu D."/>
            <person name="Liu Z.-X."/>
            <person name="Wang R."/>
            <person name="Zheng Y.-Y."/>
            <person name="Liu H.-C."/>
            <person name="Zhou Y.-G."/>
            <person name="Yu Y.-J."/>
            <person name="Li A.-H."/>
        </authorList>
    </citation>
    <scope>NUCLEOTIDE SEQUENCE [LARGE SCALE GENOMIC DNA]</scope>
    <source>
        <strain evidence="3 4">C22-A2</strain>
    </source>
</reference>
<sequence length="59" mass="6264">MCVFAHTAFANLSSIGQLIVGLGSIAPSKKKQISSLSFKAIIAGTMARFITAIFVNMFI</sequence>
<protein>
    <submittedName>
        <fullName evidence="3">Nucleoside transporter C-terminal domain-containing protein</fullName>
    </submittedName>
</protein>
<dbReference type="InterPro" id="IPR011657">
    <property type="entry name" value="CNT_C_dom"/>
</dbReference>
<accession>A0ABU6KHC9</accession>
<feature type="transmembrane region" description="Helical" evidence="1">
    <location>
        <begin position="38"/>
        <end position="58"/>
    </location>
</feature>
<organism evidence="3 4">
    <name type="scientific">Virgibacillus tibetensis</name>
    <dbReference type="NCBI Taxonomy" id="3042313"/>
    <lineage>
        <taxon>Bacteria</taxon>
        <taxon>Bacillati</taxon>
        <taxon>Bacillota</taxon>
        <taxon>Bacilli</taxon>
        <taxon>Bacillales</taxon>
        <taxon>Bacillaceae</taxon>
        <taxon>Virgibacillus</taxon>
    </lineage>
</organism>
<dbReference type="Pfam" id="PF07662">
    <property type="entry name" value="Nucleos_tra2_C"/>
    <property type="match status" value="1"/>
</dbReference>
<evidence type="ECO:0000313" key="4">
    <source>
        <dbReference type="Proteomes" id="UP001335737"/>
    </source>
</evidence>